<sequence length="45" mass="5433">MGFLCFSVPTLRQNFFQNAKVRIKYIRNFQHEIFGKKAKLARSWI</sequence>
<organism evidence="1 2">
    <name type="scientific">Campylobacter gracilis RM3268</name>
    <dbReference type="NCBI Taxonomy" id="553220"/>
    <lineage>
        <taxon>Bacteria</taxon>
        <taxon>Pseudomonadati</taxon>
        <taxon>Campylobacterota</taxon>
        <taxon>Epsilonproteobacteria</taxon>
        <taxon>Campylobacterales</taxon>
        <taxon>Campylobacteraceae</taxon>
        <taxon>Campylobacter</taxon>
    </lineage>
</organism>
<keyword evidence="2" id="KW-1185">Reference proteome</keyword>
<dbReference type="Proteomes" id="UP000005709">
    <property type="component" value="Unassembled WGS sequence"/>
</dbReference>
<dbReference type="EMBL" id="ACYG01000028">
    <property type="protein sequence ID" value="EEV16784.1"/>
    <property type="molecule type" value="Genomic_DNA"/>
</dbReference>
<gene>
    <name evidence="1" type="ORF">CAMGR0001_1800</name>
</gene>
<protein>
    <submittedName>
        <fullName evidence="1">Uncharacterized protein</fullName>
    </submittedName>
</protein>
<comment type="caution">
    <text evidence="1">The sequence shown here is derived from an EMBL/GenBank/DDBJ whole genome shotgun (WGS) entry which is preliminary data.</text>
</comment>
<reference evidence="1 2" key="1">
    <citation type="submission" date="2009-07" db="EMBL/GenBank/DDBJ databases">
        <authorList>
            <person name="Madupu R."/>
            <person name="Sebastian Y."/>
            <person name="Durkin A.S."/>
            <person name="Torralba M."/>
            <person name="Methe B."/>
            <person name="Sutton G.G."/>
            <person name="Strausberg R.L."/>
            <person name="Nelson K.E."/>
        </authorList>
    </citation>
    <scope>NUCLEOTIDE SEQUENCE [LARGE SCALE GENOMIC DNA]</scope>
    <source>
        <strain evidence="1 2">RM3268</strain>
    </source>
</reference>
<dbReference type="AlphaFoldDB" id="C8PK90"/>
<accession>C8PK90</accession>
<proteinExistence type="predicted"/>
<name>C8PK90_9BACT</name>
<evidence type="ECO:0000313" key="1">
    <source>
        <dbReference type="EMBL" id="EEV16784.1"/>
    </source>
</evidence>
<evidence type="ECO:0000313" key="2">
    <source>
        <dbReference type="Proteomes" id="UP000005709"/>
    </source>
</evidence>